<evidence type="ECO:0000256" key="1">
    <source>
        <dbReference type="SAM" id="Phobius"/>
    </source>
</evidence>
<dbReference type="RefSeq" id="XP_022306826.1">
    <property type="nucleotide sequence ID" value="XM_022451118.1"/>
</dbReference>
<evidence type="ECO:0000313" key="2">
    <source>
        <dbReference type="Proteomes" id="UP000694844"/>
    </source>
</evidence>
<accession>A0A8B8BVA1</accession>
<evidence type="ECO:0000313" key="3">
    <source>
        <dbReference type="RefSeq" id="XP_022306826.1"/>
    </source>
</evidence>
<dbReference type="KEGG" id="cvn:111113125"/>
<gene>
    <name evidence="3" type="primary">LOC111113125</name>
</gene>
<proteinExistence type="predicted"/>
<feature type="transmembrane region" description="Helical" evidence="1">
    <location>
        <begin position="425"/>
        <end position="446"/>
    </location>
</feature>
<dbReference type="OrthoDB" id="6206121at2759"/>
<dbReference type="AlphaFoldDB" id="A0A8B8BVA1"/>
<protein>
    <submittedName>
        <fullName evidence="3">Uncharacterized protein LOC111113125 isoform X1</fullName>
    </submittedName>
</protein>
<keyword evidence="2" id="KW-1185">Reference proteome</keyword>
<keyword evidence="1" id="KW-0472">Membrane</keyword>
<name>A0A8B8BVA1_CRAVI</name>
<keyword evidence="1" id="KW-1133">Transmembrane helix</keyword>
<keyword evidence="1" id="KW-0812">Transmembrane</keyword>
<sequence>MYDASGSKRYMFDDDVKFGLDFRQNKNSEWIPIGRSDKSMLYIEHNVSADGIIKKIEMQYDRPCESFPRFPRCNVFISVQIQFEECLSDSEIPTFRCRILDGKNTLVNIKESDRSRELQLSLIGRRPKDIETPTLTLPDNLKKGTIAKFKVGDVLRLQCIGEIENKDFQSRENFRWCKSATSQFDSEMYEIISFQDDPMSSIVSESKDNCTLIKKSEIFYHVSNDDVSLNITCELGYGNNNKNCGSGRHNSTLSIPTTAEIEHKWKLSPILIHDEDKILDSRKITLEGWGKTFTLLATASVRATNETKVERMQWCVKKENETIWSRVKLQEDAIEAMENLSEKITIFSKMKYHVTVLDRSIEFLVELSSASTCNNGDYFTNISLWIQQKGKDNSESIRNQLYQRISSTLVHEDTGTISGNEWKTISFVVIILLVVMFSAIALLLIFTHRRGQVAIFGFIIKKERTGVVNRREVTLSQIQELLKINQRGHRINIMQILHTSPTRLKDKTFIQIRFKLVYQQSCKSNLRRD</sequence>
<reference evidence="3" key="1">
    <citation type="submission" date="2025-08" db="UniProtKB">
        <authorList>
            <consortium name="RefSeq"/>
        </authorList>
    </citation>
    <scope>IDENTIFICATION</scope>
    <source>
        <tissue evidence="3">Whole sample</tissue>
    </source>
</reference>
<dbReference type="GeneID" id="111113125"/>
<dbReference type="Proteomes" id="UP000694844">
    <property type="component" value="Chromosome 9"/>
</dbReference>
<organism evidence="2 3">
    <name type="scientific">Crassostrea virginica</name>
    <name type="common">Eastern oyster</name>
    <dbReference type="NCBI Taxonomy" id="6565"/>
    <lineage>
        <taxon>Eukaryota</taxon>
        <taxon>Metazoa</taxon>
        <taxon>Spiralia</taxon>
        <taxon>Lophotrochozoa</taxon>
        <taxon>Mollusca</taxon>
        <taxon>Bivalvia</taxon>
        <taxon>Autobranchia</taxon>
        <taxon>Pteriomorphia</taxon>
        <taxon>Ostreida</taxon>
        <taxon>Ostreoidea</taxon>
        <taxon>Ostreidae</taxon>
        <taxon>Crassostrea</taxon>
    </lineage>
</organism>